<feature type="binding site" evidence="10">
    <location>
        <position position="299"/>
    </location>
    <ligand>
        <name>GMP</name>
        <dbReference type="ChEBI" id="CHEBI:58115"/>
    </ligand>
</feature>
<dbReference type="PANTHER" id="PTHR43749">
    <property type="entry name" value="RNA-SPLICING LIGASE RTCB"/>
    <property type="match status" value="1"/>
</dbReference>
<evidence type="ECO:0000256" key="8">
    <source>
        <dbReference type="ARBA" id="ARBA00047746"/>
    </source>
</evidence>
<dbReference type="SUPFAM" id="SSF103365">
    <property type="entry name" value="Hypothetical protein PH1602"/>
    <property type="match status" value="1"/>
</dbReference>
<evidence type="ECO:0000256" key="10">
    <source>
        <dbReference type="PIRSR" id="PIRSR601233-2"/>
    </source>
</evidence>
<dbReference type="GO" id="GO:0030145">
    <property type="term" value="F:manganese ion binding"/>
    <property type="evidence" value="ECO:0007669"/>
    <property type="project" value="TreeGrafter"/>
</dbReference>
<dbReference type="GO" id="GO:0006281">
    <property type="term" value="P:DNA repair"/>
    <property type="evidence" value="ECO:0007669"/>
    <property type="project" value="TreeGrafter"/>
</dbReference>
<reference evidence="13" key="2">
    <citation type="submission" date="2018-10" db="EMBL/GenBank/DDBJ databases">
        <authorList>
            <person name="Wang Y."/>
            <person name="Wang J."/>
            <person name="Yang X."/>
            <person name="Wang Z."/>
            <person name="Huang Y."/>
        </authorList>
    </citation>
    <scope>NUCLEOTIDE SEQUENCE [LARGE SCALE GENOMIC DNA]</scope>
    <source>
        <strain evidence="13">J015</strain>
    </source>
</reference>
<evidence type="ECO:0000313" key="13">
    <source>
        <dbReference type="Proteomes" id="UP000273159"/>
    </source>
</evidence>
<evidence type="ECO:0000256" key="4">
    <source>
        <dbReference type="ARBA" id="ARBA00022741"/>
    </source>
</evidence>
<evidence type="ECO:0000256" key="3">
    <source>
        <dbReference type="ARBA" id="ARBA00022723"/>
    </source>
</evidence>
<organism evidence="12 13">
    <name type="scientific">Pseudarthrobacter phenanthrenivorans</name>
    <name type="common">Arthrobacter phenanthrenivorans</name>
    <dbReference type="NCBI Taxonomy" id="361575"/>
    <lineage>
        <taxon>Bacteria</taxon>
        <taxon>Bacillati</taxon>
        <taxon>Actinomycetota</taxon>
        <taxon>Actinomycetes</taxon>
        <taxon>Micrococcales</taxon>
        <taxon>Micrococcaceae</taxon>
        <taxon>Pseudarthrobacter</taxon>
    </lineage>
</organism>
<dbReference type="GO" id="GO:0005525">
    <property type="term" value="F:GTP binding"/>
    <property type="evidence" value="ECO:0007669"/>
    <property type="project" value="UniProtKB-KW"/>
</dbReference>
<evidence type="ECO:0000256" key="1">
    <source>
        <dbReference type="ARBA" id="ARBA00012726"/>
    </source>
</evidence>
<reference evidence="12 13" key="1">
    <citation type="submission" date="2018-10" db="EMBL/GenBank/DDBJ databases">
        <title>Genome-guide identification and characterization of bacteria that degrade polycyclic aromatic hydrocarbons and resist hexavalent chromium simultaneously.</title>
        <authorList>
            <person name="Feng H."/>
        </authorList>
    </citation>
    <scope>NUCLEOTIDE SEQUENCE [LARGE SCALE GENOMIC DNA]</scope>
    <source>
        <strain evidence="12 13">J015</strain>
    </source>
</reference>
<evidence type="ECO:0000256" key="11">
    <source>
        <dbReference type="PIRSR" id="PIRSR601233-3"/>
    </source>
</evidence>
<dbReference type="EMBL" id="RBNH01000004">
    <property type="protein sequence ID" value="RKO25419.1"/>
    <property type="molecule type" value="Genomic_DNA"/>
</dbReference>
<dbReference type="InterPro" id="IPR052915">
    <property type="entry name" value="RtcB-like"/>
</dbReference>
<dbReference type="GO" id="GO:0006396">
    <property type="term" value="P:RNA processing"/>
    <property type="evidence" value="ECO:0007669"/>
    <property type="project" value="InterPro"/>
</dbReference>
<keyword evidence="6 10" id="KW-0342">GTP-binding</keyword>
<dbReference type="EC" id="6.5.1.8" evidence="1"/>
<evidence type="ECO:0000256" key="2">
    <source>
        <dbReference type="ARBA" id="ARBA00022598"/>
    </source>
</evidence>
<feature type="binding site" evidence="11">
    <location>
        <position position="152"/>
    </location>
    <ligand>
        <name>Mn(2+)</name>
        <dbReference type="ChEBI" id="CHEBI:29035"/>
        <label>1</label>
    </ligand>
</feature>
<keyword evidence="3 11" id="KW-0479">Metal-binding</keyword>
<keyword evidence="2" id="KW-0436">Ligase</keyword>
<dbReference type="Gene3D" id="3.90.1860.10">
    <property type="entry name" value="tRNA-splicing ligase RtcB"/>
    <property type="match status" value="1"/>
</dbReference>
<comment type="cofactor">
    <cofactor evidence="11">
        <name>Mn(2+)</name>
        <dbReference type="ChEBI" id="CHEBI:29035"/>
    </cofactor>
    <text evidence="11">Binds 2 manganese ions per subunit.</text>
</comment>
<feature type="binding site" evidence="10">
    <location>
        <begin position="260"/>
        <end position="261"/>
    </location>
    <ligand>
        <name>GMP</name>
        <dbReference type="ChEBI" id="CHEBI:58115"/>
    </ligand>
</feature>
<feature type="binding site" evidence="10">
    <location>
        <position position="386"/>
    </location>
    <ligand>
        <name>GMP</name>
        <dbReference type="ChEBI" id="CHEBI:58115"/>
    </ligand>
</feature>
<accession>A0A3B0G0A9</accession>
<proteinExistence type="predicted"/>
<comment type="catalytic activity">
    <reaction evidence="8">
        <text>a 3'-end 3'-phospho-ribonucleotide-RNA + a 5'-end dephospho-ribonucleoside-RNA + GTP = a ribonucleotidyl-ribonucleotide-RNA + GMP + diphosphate</text>
        <dbReference type="Rhea" id="RHEA:68076"/>
        <dbReference type="Rhea" id="RHEA-COMP:10463"/>
        <dbReference type="Rhea" id="RHEA-COMP:13936"/>
        <dbReference type="Rhea" id="RHEA-COMP:17355"/>
        <dbReference type="ChEBI" id="CHEBI:33019"/>
        <dbReference type="ChEBI" id="CHEBI:37565"/>
        <dbReference type="ChEBI" id="CHEBI:58115"/>
        <dbReference type="ChEBI" id="CHEBI:83062"/>
        <dbReference type="ChEBI" id="CHEBI:138284"/>
        <dbReference type="ChEBI" id="CHEBI:173118"/>
        <dbReference type="EC" id="6.5.1.8"/>
    </reaction>
</comment>
<protein>
    <recommendedName>
        <fullName evidence="1">3'-phosphate/5'-hydroxy nucleic acid ligase</fullName>
        <ecNumber evidence="1">6.5.1.8</ecNumber>
    </recommendedName>
</protein>
<dbReference type="InterPro" id="IPR001233">
    <property type="entry name" value="RtcB"/>
</dbReference>
<evidence type="ECO:0000313" key="12">
    <source>
        <dbReference type="EMBL" id="RKO25419.1"/>
    </source>
</evidence>
<dbReference type="Pfam" id="PF01139">
    <property type="entry name" value="RtcB"/>
    <property type="match status" value="1"/>
</dbReference>
<comment type="caution">
    <text evidence="12">The sequence shown here is derived from an EMBL/GenBank/DDBJ whole genome shotgun (WGS) entry which is preliminary data.</text>
</comment>
<gene>
    <name evidence="12" type="ORF">D7Z96_06330</name>
</gene>
<dbReference type="GO" id="GO:0170057">
    <property type="term" value="F:RNA ligase (GTP) activity"/>
    <property type="evidence" value="ECO:0007669"/>
    <property type="project" value="UniProtKB-EC"/>
</dbReference>
<dbReference type="GO" id="GO:0003909">
    <property type="term" value="F:DNA ligase activity"/>
    <property type="evidence" value="ECO:0007669"/>
    <property type="project" value="TreeGrafter"/>
</dbReference>
<feature type="binding site" evidence="11">
    <location>
        <position position="169"/>
    </location>
    <ligand>
        <name>Mn(2+)</name>
        <dbReference type="ChEBI" id="CHEBI:29035"/>
        <label>2</label>
    </ligand>
</feature>
<dbReference type="InterPro" id="IPR036025">
    <property type="entry name" value="RtcB-like_sf"/>
</dbReference>
<sequence>METINSKLLNWASILDAQTREQAVMTAGLPFIYPHLALMPDAHLGKGATVGSVIPTLHAIIPAAVGVDIGCGMIAVRTQYSLADLPKDRKKLREDIERVIPLSAGHNNRSVLPTAEPRIAELKRLAAKADFDPSRYVEKWELQLGSLGSGNHFIEICADESDGVWLFLHSGSRGVGNKIAQHHIGVAQQVSQKHQVRLPHPDLAYLDEGTPQFDRYMAELRWAQHFALLNREEMMDRVATQFGHWVGGRVQELERINCHHNFTQRETHYGRSVWVSRKGAIKAEHGDPGLIPGSMGTASYVVEGRGNPASLNSSPHGAGREYSRNAARKTFSLDELKKAMRGIEFRASEAFIDEIPAAYKPIDQVMHDAADLVTVRHKLRQLVNVKGN</sequence>
<name>A0A3B0G0A9_PSEPS</name>
<feature type="binding site" evidence="10">
    <location>
        <begin position="151"/>
        <end position="155"/>
    </location>
    <ligand>
        <name>GMP</name>
        <dbReference type="ChEBI" id="CHEBI:58115"/>
    </ligand>
</feature>
<feature type="binding site" evidence="10">
    <location>
        <begin position="292"/>
        <end position="295"/>
    </location>
    <ligand>
        <name>GMP</name>
        <dbReference type="ChEBI" id="CHEBI:58115"/>
    </ligand>
</feature>
<keyword evidence="5" id="KW-0692">RNA repair</keyword>
<evidence type="ECO:0000256" key="9">
    <source>
        <dbReference type="PIRSR" id="PIRSR601233-1"/>
    </source>
</evidence>
<dbReference type="GO" id="GO:0042245">
    <property type="term" value="P:RNA repair"/>
    <property type="evidence" value="ECO:0007669"/>
    <property type="project" value="UniProtKB-KW"/>
</dbReference>
<evidence type="ECO:0000256" key="5">
    <source>
        <dbReference type="ARBA" id="ARBA00022800"/>
    </source>
</evidence>
<keyword evidence="4 10" id="KW-0547">Nucleotide-binding</keyword>
<keyword evidence="7 11" id="KW-0464">Manganese</keyword>
<feature type="binding site" evidence="10">
    <location>
        <begin position="316"/>
        <end position="319"/>
    </location>
    <ligand>
        <name>GMP</name>
        <dbReference type="ChEBI" id="CHEBI:58115"/>
    </ligand>
</feature>
<dbReference type="RefSeq" id="WP_120691971.1">
    <property type="nucleotide sequence ID" value="NZ_RBNH01000004.1"/>
</dbReference>
<dbReference type="AlphaFoldDB" id="A0A3B0G0A9"/>
<feature type="binding site" evidence="11">
    <location>
        <position position="260"/>
    </location>
    <ligand>
        <name>Mn(2+)</name>
        <dbReference type="ChEBI" id="CHEBI:29035"/>
        <label>2</label>
    </ligand>
</feature>
<evidence type="ECO:0000256" key="6">
    <source>
        <dbReference type="ARBA" id="ARBA00023134"/>
    </source>
</evidence>
<dbReference type="PANTHER" id="PTHR43749:SF2">
    <property type="entry name" value="RNA-SPLICING LIGASE RTCB"/>
    <property type="match status" value="1"/>
</dbReference>
<feature type="binding site" evidence="11">
    <location>
        <position position="68"/>
    </location>
    <ligand>
        <name>Mn(2+)</name>
        <dbReference type="ChEBI" id="CHEBI:29035"/>
        <label>1</label>
    </ligand>
</feature>
<dbReference type="Proteomes" id="UP000273159">
    <property type="component" value="Unassembled WGS sequence"/>
</dbReference>
<evidence type="ECO:0000256" key="7">
    <source>
        <dbReference type="ARBA" id="ARBA00023211"/>
    </source>
</evidence>
<feature type="active site" description="GMP-histidine intermediate" evidence="9">
    <location>
        <position position="316"/>
    </location>
</feature>